<proteinExistence type="predicted"/>
<reference evidence="1" key="1">
    <citation type="submission" date="2022-03" db="EMBL/GenBank/DDBJ databases">
        <authorList>
            <person name="Alioto T."/>
            <person name="Alioto T."/>
            <person name="Gomez Garrido J."/>
        </authorList>
    </citation>
    <scope>NUCLEOTIDE SEQUENCE</scope>
</reference>
<name>A0AAD1RXM9_PELCU</name>
<feature type="non-terminal residue" evidence="1">
    <location>
        <position position="64"/>
    </location>
</feature>
<dbReference type="EMBL" id="OW240915">
    <property type="protein sequence ID" value="CAH2283542.1"/>
    <property type="molecule type" value="Genomic_DNA"/>
</dbReference>
<keyword evidence="2" id="KW-1185">Reference proteome</keyword>
<evidence type="ECO:0000313" key="1">
    <source>
        <dbReference type="EMBL" id="CAH2283542.1"/>
    </source>
</evidence>
<evidence type="ECO:0000313" key="2">
    <source>
        <dbReference type="Proteomes" id="UP001295444"/>
    </source>
</evidence>
<protein>
    <submittedName>
        <fullName evidence="1">Uncharacterized protein</fullName>
    </submittedName>
</protein>
<dbReference type="AlphaFoldDB" id="A0AAD1RXM9"/>
<sequence>IPRLKFLPDTAPRDVLLRAHYYHIMEHILRASRNKLKPPAYYPTVKIFADLSATTLRKHKYFSQ</sequence>
<gene>
    <name evidence="1" type="ORF">PECUL_23A029927</name>
</gene>
<feature type="non-terminal residue" evidence="1">
    <location>
        <position position="1"/>
    </location>
</feature>
<dbReference type="Proteomes" id="UP001295444">
    <property type="component" value="Chromosome 04"/>
</dbReference>
<accession>A0AAD1RXM9</accession>
<organism evidence="1 2">
    <name type="scientific">Pelobates cultripes</name>
    <name type="common">Western spadefoot toad</name>
    <dbReference type="NCBI Taxonomy" id="61616"/>
    <lineage>
        <taxon>Eukaryota</taxon>
        <taxon>Metazoa</taxon>
        <taxon>Chordata</taxon>
        <taxon>Craniata</taxon>
        <taxon>Vertebrata</taxon>
        <taxon>Euteleostomi</taxon>
        <taxon>Amphibia</taxon>
        <taxon>Batrachia</taxon>
        <taxon>Anura</taxon>
        <taxon>Pelobatoidea</taxon>
        <taxon>Pelobatidae</taxon>
        <taxon>Pelobates</taxon>
    </lineage>
</organism>